<gene>
    <name evidence="1" type="ORF">A4W93_07365</name>
</gene>
<accession>A0A1W6L630</accession>
<dbReference type="InterPro" id="IPR038626">
    <property type="entry name" value="Rof-like_sf"/>
</dbReference>
<dbReference type="EMBL" id="CP015118">
    <property type="protein sequence ID" value="ARN19745.1"/>
    <property type="molecule type" value="Genomic_DNA"/>
</dbReference>
<dbReference type="Proteomes" id="UP000193427">
    <property type="component" value="Chromosome"/>
</dbReference>
<dbReference type="AlphaFoldDB" id="A0A1W6L630"/>
<evidence type="ECO:0000313" key="2">
    <source>
        <dbReference type="Proteomes" id="UP000193427"/>
    </source>
</evidence>
<dbReference type="InterPro" id="IPR023534">
    <property type="entry name" value="Rof/RNase_P-like"/>
</dbReference>
<dbReference type="OrthoDB" id="5344363at2"/>
<protein>
    <submittedName>
        <fullName evidence="1">Uncharacterized protein</fullName>
    </submittedName>
</protein>
<organism evidence="1 2">
    <name type="scientific">Piscinibacter gummiphilus</name>
    <dbReference type="NCBI Taxonomy" id="946333"/>
    <lineage>
        <taxon>Bacteria</taxon>
        <taxon>Pseudomonadati</taxon>
        <taxon>Pseudomonadota</taxon>
        <taxon>Betaproteobacteria</taxon>
        <taxon>Burkholderiales</taxon>
        <taxon>Sphaerotilaceae</taxon>
        <taxon>Piscinibacter</taxon>
    </lineage>
</organism>
<evidence type="ECO:0000313" key="1">
    <source>
        <dbReference type="EMBL" id="ARN19745.1"/>
    </source>
</evidence>
<dbReference type="Gene3D" id="2.30.30.400">
    <property type="entry name" value="Rof-like"/>
    <property type="match status" value="1"/>
</dbReference>
<sequence length="87" mass="9456">MPSEPYQPISCEFHDVLESLATKARRAPVVYVGDDGTRHEVSAVIADLFGRDGVEYMTLDSGESIRLDRIVTVDGVKLADFQGGVEG</sequence>
<proteinExistence type="predicted"/>
<dbReference type="RefSeq" id="WP_085750011.1">
    <property type="nucleotide sequence ID" value="NZ_BSPR01000008.1"/>
</dbReference>
<keyword evidence="2" id="KW-1185">Reference proteome</keyword>
<dbReference type="KEGG" id="rgu:A4W93_07365"/>
<dbReference type="SUPFAM" id="SSF101744">
    <property type="entry name" value="Rof/RNase P subunit-like"/>
    <property type="match status" value="1"/>
</dbReference>
<name>A0A1W6L630_9BURK</name>
<dbReference type="STRING" id="946333.A4W93_07365"/>
<reference evidence="1 2" key="1">
    <citation type="submission" date="2016-04" db="EMBL/GenBank/DDBJ databases">
        <title>Complete genome sequence of natural rubber-degrading, novel Gram-negative bacterium, Rhizobacter gummiphilus strain NS21.</title>
        <authorList>
            <person name="Tabata M."/>
            <person name="Kasai D."/>
            <person name="Fukuda M."/>
        </authorList>
    </citation>
    <scope>NUCLEOTIDE SEQUENCE [LARGE SCALE GENOMIC DNA]</scope>
    <source>
        <strain evidence="1 2">NS21</strain>
    </source>
</reference>